<feature type="compositionally biased region" description="Low complexity" evidence="1">
    <location>
        <begin position="100"/>
        <end position="134"/>
    </location>
</feature>
<protein>
    <submittedName>
        <fullName evidence="3">Uncharacterized protein</fullName>
    </submittedName>
</protein>
<dbReference type="EMBL" id="CP099424">
    <property type="protein sequence ID" value="USW55686.1"/>
    <property type="molecule type" value="Genomic_DNA"/>
</dbReference>
<reference evidence="3" key="1">
    <citation type="submission" date="2022-06" db="EMBL/GenBank/DDBJ databases">
        <title>Complete genome sequences of two strains of the flax pathogen Septoria linicola.</title>
        <authorList>
            <person name="Lapalu N."/>
            <person name="Simon A."/>
            <person name="Demenou B."/>
            <person name="Paumier D."/>
            <person name="Guillot M.-P."/>
            <person name="Gout L."/>
            <person name="Valade R."/>
        </authorList>
    </citation>
    <scope>NUCLEOTIDE SEQUENCE</scope>
    <source>
        <strain evidence="3">SE15195</strain>
    </source>
</reference>
<name>A0A9Q9B1T9_9PEZI</name>
<feature type="chain" id="PRO_5040193492" evidence="2">
    <location>
        <begin position="22"/>
        <end position="211"/>
    </location>
</feature>
<dbReference type="AlphaFoldDB" id="A0A9Q9B1T9"/>
<keyword evidence="4" id="KW-1185">Reference proteome</keyword>
<evidence type="ECO:0000256" key="1">
    <source>
        <dbReference type="SAM" id="MobiDB-lite"/>
    </source>
</evidence>
<gene>
    <name evidence="3" type="ORF">Slin15195_G090050</name>
</gene>
<evidence type="ECO:0000313" key="4">
    <source>
        <dbReference type="Proteomes" id="UP001056384"/>
    </source>
</evidence>
<evidence type="ECO:0000256" key="2">
    <source>
        <dbReference type="SAM" id="SignalP"/>
    </source>
</evidence>
<accession>A0A9Q9B1T9</accession>
<proteinExistence type="predicted"/>
<sequence length="211" mass="21409">MRFSSSSIIAATTYLAICARALPHPAPPATYNVVDVGGPTDTPSTSATGETVKTTLPAQTTYTEVAPAATITTTPQQVVTGKPTTTSSSQWTVVIGNVPTTTPSSTSSSTSSVLTSKTSSTSAPASTCTPETATHTADDGFYHPPGNDGQYVPFKAVATPSAATTGYSAGAAAASGWAQPWNATNNYVKRGFAAPSGKLPSPNVVKHLDLL</sequence>
<feature type="signal peptide" evidence="2">
    <location>
        <begin position="1"/>
        <end position="21"/>
    </location>
</feature>
<evidence type="ECO:0000313" key="3">
    <source>
        <dbReference type="EMBL" id="USW55686.1"/>
    </source>
</evidence>
<dbReference type="Proteomes" id="UP001056384">
    <property type="component" value="Chromosome 7"/>
</dbReference>
<organism evidence="3 4">
    <name type="scientific">Septoria linicola</name>
    <dbReference type="NCBI Taxonomy" id="215465"/>
    <lineage>
        <taxon>Eukaryota</taxon>
        <taxon>Fungi</taxon>
        <taxon>Dikarya</taxon>
        <taxon>Ascomycota</taxon>
        <taxon>Pezizomycotina</taxon>
        <taxon>Dothideomycetes</taxon>
        <taxon>Dothideomycetidae</taxon>
        <taxon>Mycosphaerellales</taxon>
        <taxon>Mycosphaerellaceae</taxon>
        <taxon>Septoria</taxon>
    </lineage>
</organism>
<keyword evidence="2" id="KW-0732">Signal</keyword>
<feature type="region of interest" description="Disordered" evidence="1">
    <location>
        <begin position="99"/>
        <end position="134"/>
    </location>
</feature>